<evidence type="ECO:0000256" key="2">
    <source>
        <dbReference type="ARBA" id="ARBA00007614"/>
    </source>
</evidence>
<sequence>MPLMARRQNNKIIIALGGSIIMSAKGEINIFFLKKFRKFILGFVKQRRHFVVVTGGGTTARAYQKAARKIARLSHEDMDWLGIHATRINAHLLRTIFRDKAYPTILDDPHKPVKTTRPIIIAAGWRPGWSTDYIAVLLAKRFKVKQIIDAGNIPFVFTKDHKKYKNAKPIKSITWQKYQKLIDSSWTPGMPAPIDPIAAKEARRSNINAVIIDGKNLKNFRKVLLEQRYVGTFIGNGQTRLRLASAKASADRQDYGEAKKVEIF</sequence>
<keyword evidence="4" id="KW-0963">Cytoplasm</keyword>
<comment type="caution">
    <text evidence="12">The sequence shown here is derived from an EMBL/GenBank/DDBJ whole genome shotgun (WGS) entry which is preliminary data.</text>
</comment>
<organism evidence="12 13">
    <name type="scientific">Candidatus Wildermuthbacteria bacterium RIFCSPHIGHO2_02_FULL_47_17</name>
    <dbReference type="NCBI Taxonomy" id="1802452"/>
    <lineage>
        <taxon>Bacteria</taxon>
        <taxon>Candidatus Wildermuthiibacteriota</taxon>
    </lineage>
</organism>
<reference evidence="12 13" key="1">
    <citation type="journal article" date="2016" name="Nat. Commun.">
        <title>Thousands of microbial genomes shed light on interconnected biogeochemical processes in an aquifer system.</title>
        <authorList>
            <person name="Anantharaman K."/>
            <person name="Brown C.T."/>
            <person name="Hug L.A."/>
            <person name="Sharon I."/>
            <person name="Castelle C.J."/>
            <person name="Probst A.J."/>
            <person name="Thomas B.C."/>
            <person name="Singh A."/>
            <person name="Wilkins M.J."/>
            <person name="Karaoz U."/>
            <person name="Brodie E.L."/>
            <person name="Williams K.H."/>
            <person name="Hubbard S.S."/>
            <person name="Banfield J.F."/>
        </authorList>
    </citation>
    <scope>NUCLEOTIDE SEQUENCE [LARGE SCALE GENOMIC DNA]</scope>
</reference>
<accession>A0A1G2R527</accession>
<dbReference type="SUPFAM" id="SSF53633">
    <property type="entry name" value="Carbamate kinase-like"/>
    <property type="match status" value="1"/>
</dbReference>
<dbReference type="InterPro" id="IPR001048">
    <property type="entry name" value="Asp/Glu/Uridylate_kinase"/>
</dbReference>
<evidence type="ECO:0000256" key="8">
    <source>
        <dbReference type="ARBA" id="ARBA00022840"/>
    </source>
</evidence>
<keyword evidence="6" id="KW-0547">Nucleotide-binding</keyword>
<keyword evidence="7" id="KW-0418">Kinase</keyword>
<evidence type="ECO:0000256" key="5">
    <source>
        <dbReference type="ARBA" id="ARBA00022679"/>
    </source>
</evidence>
<dbReference type="EMBL" id="MHTX01000044">
    <property type="protein sequence ID" value="OHA67191.1"/>
    <property type="molecule type" value="Genomic_DNA"/>
</dbReference>
<evidence type="ECO:0000256" key="7">
    <source>
        <dbReference type="ARBA" id="ARBA00022777"/>
    </source>
</evidence>
<evidence type="ECO:0000256" key="9">
    <source>
        <dbReference type="ARBA" id="ARBA00022975"/>
    </source>
</evidence>
<evidence type="ECO:0000259" key="11">
    <source>
        <dbReference type="Pfam" id="PF00696"/>
    </source>
</evidence>
<keyword evidence="5" id="KW-0808">Transferase</keyword>
<dbReference type="Gene3D" id="3.40.1160.10">
    <property type="entry name" value="Acetylglutamate kinase-like"/>
    <property type="match status" value="1"/>
</dbReference>
<comment type="similarity">
    <text evidence="2">Belongs to the UMP kinase family.</text>
</comment>
<evidence type="ECO:0000256" key="1">
    <source>
        <dbReference type="ARBA" id="ARBA00004791"/>
    </source>
</evidence>
<dbReference type="NCBIfam" id="TIGR02076">
    <property type="entry name" value="pyrH_arch"/>
    <property type="match status" value="1"/>
</dbReference>
<dbReference type="GO" id="GO:0006225">
    <property type="term" value="P:UDP biosynthetic process"/>
    <property type="evidence" value="ECO:0007669"/>
    <property type="project" value="TreeGrafter"/>
</dbReference>
<dbReference type="Pfam" id="PF00696">
    <property type="entry name" value="AA_kinase"/>
    <property type="match status" value="1"/>
</dbReference>
<dbReference type="GO" id="GO:0033862">
    <property type="term" value="F:UMP kinase activity"/>
    <property type="evidence" value="ECO:0007669"/>
    <property type="project" value="UniProtKB-EC"/>
</dbReference>
<comment type="pathway">
    <text evidence="1">Pyrimidine metabolism; CTP biosynthesis via de novo pathway; UDP from UMP (UMPK route): step 1/1.</text>
</comment>
<dbReference type="AlphaFoldDB" id="A0A1G2R527"/>
<name>A0A1G2R527_9BACT</name>
<dbReference type="EC" id="2.7.4.22" evidence="3"/>
<dbReference type="PANTHER" id="PTHR42833:SF4">
    <property type="entry name" value="URIDYLATE KINASE PUMPKIN, CHLOROPLASTIC"/>
    <property type="match status" value="1"/>
</dbReference>
<feature type="domain" description="Aspartate/glutamate/uridylate kinase" evidence="11">
    <location>
        <begin position="11"/>
        <end position="213"/>
    </location>
</feature>
<evidence type="ECO:0000313" key="13">
    <source>
        <dbReference type="Proteomes" id="UP000179258"/>
    </source>
</evidence>
<keyword evidence="8" id="KW-0067">ATP-binding</keyword>
<dbReference type="InterPro" id="IPR011818">
    <property type="entry name" value="Uridylate_kinase_arch/spir"/>
</dbReference>
<keyword evidence="9" id="KW-0665">Pyrimidine biosynthesis</keyword>
<dbReference type="Proteomes" id="UP000179258">
    <property type="component" value="Unassembled WGS sequence"/>
</dbReference>
<evidence type="ECO:0000256" key="4">
    <source>
        <dbReference type="ARBA" id="ARBA00022490"/>
    </source>
</evidence>
<evidence type="ECO:0000256" key="10">
    <source>
        <dbReference type="ARBA" id="ARBA00032092"/>
    </source>
</evidence>
<evidence type="ECO:0000256" key="3">
    <source>
        <dbReference type="ARBA" id="ARBA00012899"/>
    </source>
</evidence>
<dbReference type="InterPro" id="IPR036393">
    <property type="entry name" value="AceGlu_kinase-like_sf"/>
</dbReference>
<proteinExistence type="inferred from homology"/>
<evidence type="ECO:0000256" key="6">
    <source>
        <dbReference type="ARBA" id="ARBA00022741"/>
    </source>
</evidence>
<dbReference type="GO" id="GO:0005524">
    <property type="term" value="F:ATP binding"/>
    <property type="evidence" value="ECO:0007669"/>
    <property type="project" value="UniProtKB-KW"/>
</dbReference>
<evidence type="ECO:0000313" key="12">
    <source>
        <dbReference type="EMBL" id="OHA67191.1"/>
    </source>
</evidence>
<gene>
    <name evidence="12" type="ORF">A3D59_02400</name>
</gene>
<protein>
    <recommendedName>
        <fullName evidence="3">UMP kinase</fullName>
        <ecNumber evidence="3">2.7.4.22</ecNumber>
    </recommendedName>
    <alternativeName>
        <fullName evidence="10">Uridine monophosphate kinase</fullName>
    </alternativeName>
</protein>
<dbReference type="PANTHER" id="PTHR42833">
    <property type="entry name" value="URIDYLATE KINASE"/>
    <property type="match status" value="1"/>
</dbReference>